<dbReference type="Pfam" id="PF03551">
    <property type="entry name" value="PadR"/>
    <property type="match status" value="1"/>
</dbReference>
<dbReference type="AlphaFoldDB" id="A0A2U1T3B6"/>
<name>A0A2U1T3B6_9MICO</name>
<evidence type="ECO:0000259" key="2">
    <source>
        <dbReference type="Pfam" id="PF03551"/>
    </source>
</evidence>
<proteinExistence type="predicted"/>
<reference evidence="4" key="1">
    <citation type="submission" date="2018-04" db="EMBL/GenBank/DDBJ databases">
        <authorList>
            <person name="Liu S."/>
            <person name="Wang Z."/>
            <person name="Li J."/>
        </authorList>
    </citation>
    <scope>NUCLEOTIDE SEQUENCE [LARGE SCALE GENOMIC DNA]</scope>
    <source>
        <strain evidence="4">S1194</strain>
    </source>
</reference>
<accession>A0A2U1T3B6</accession>
<evidence type="ECO:0000313" key="4">
    <source>
        <dbReference type="Proteomes" id="UP000244978"/>
    </source>
</evidence>
<dbReference type="InterPro" id="IPR005149">
    <property type="entry name" value="Tscrpt_reg_PadR_N"/>
</dbReference>
<protein>
    <submittedName>
        <fullName evidence="3">Transcriptional regulator</fullName>
    </submittedName>
</protein>
<dbReference type="InterPro" id="IPR036390">
    <property type="entry name" value="WH_DNA-bd_sf"/>
</dbReference>
<feature type="region of interest" description="Disordered" evidence="1">
    <location>
        <begin position="173"/>
        <end position="193"/>
    </location>
</feature>
<evidence type="ECO:0000256" key="1">
    <source>
        <dbReference type="SAM" id="MobiDB-lite"/>
    </source>
</evidence>
<dbReference type="Gene3D" id="1.10.10.10">
    <property type="entry name" value="Winged helix-like DNA-binding domain superfamily/Winged helix DNA-binding domain"/>
    <property type="match status" value="1"/>
</dbReference>
<gene>
    <name evidence="3" type="ORF">DF220_11165</name>
</gene>
<comment type="caution">
    <text evidence="3">The sequence shown here is derived from an EMBL/GenBank/DDBJ whole genome shotgun (WGS) entry which is preliminary data.</text>
</comment>
<organism evidence="3 4">
    <name type="scientific">Homoserinimonas hongtaonis</name>
    <dbReference type="NCBI Taxonomy" id="2079791"/>
    <lineage>
        <taxon>Bacteria</taxon>
        <taxon>Bacillati</taxon>
        <taxon>Actinomycetota</taxon>
        <taxon>Actinomycetes</taxon>
        <taxon>Micrococcales</taxon>
        <taxon>Microbacteriaceae</taxon>
        <taxon>Homoserinimonas</taxon>
    </lineage>
</organism>
<dbReference type="SUPFAM" id="SSF46785">
    <property type="entry name" value="Winged helix' DNA-binding domain"/>
    <property type="match status" value="1"/>
</dbReference>
<feature type="domain" description="Transcription regulator PadR N-terminal" evidence="2">
    <location>
        <begin position="7"/>
        <end position="77"/>
    </location>
</feature>
<dbReference type="PANTHER" id="PTHR43252">
    <property type="entry name" value="TRANSCRIPTIONAL REGULATOR YQJI"/>
    <property type="match status" value="1"/>
</dbReference>
<dbReference type="PANTHER" id="PTHR43252:SF6">
    <property type="entry name" value="NEGATIVE TRANSCRIPTION REGULATOR PADR"/>
    <property type="match status" value="1"/>
</dbReference>
<dbReference type="Proteomes" id="UP000244978">
    <property type="component" value="Unassembled WGS sequence"/>
</dbReference>
<evidence type="ECO:0000313" key="3">
    <source>
        <dbReference type="EMBL" id="PWB98330.1"/>
    </source>
</evidence>
<dbReference type="InterPro" id="IPR036388">
    <property type="entry name" value="WH-like_DNA-bd_sf"/>
</dbReference>
<keyword evidence="4" id="KW-1185">Reference proteome</keyword>
<dbReference type="EMBL" id="QEEX01000001">
    <property type="protein sequence ID" value="PWB98330.1"/>
    <property type="molecule type" value="Genomic_DNA"/>
</dbReference>
<sequence length="193" mass="20771">MSVRMSILAMLAAQPSYGYLLRAEFDRRTGSGTPLNVGQVYKALELLERDGYATRSAHTDDDGHVFYEATAEGRAAVSRWLATPGTGSGGGRSDLATKIAIACSVPGIAIEPILETQRASARARRSQLDAETIPTSGGIGPQLVADATKFDLEAELRWLDQVEARVRAARESGEPLHVPFDLDPPRRGRPAKV</sequence>